<accession>A0A1H0DSI5</accession>
<dbReference type="Pfam" id="PF11796">
    <property type="entry name" value="DUF3323"/>
    <property type="match status" value="1"/>
</dbReference>
<proteinExistence type="predicted"/>
<dbReference type="OrthoDB" id="8188786at2"/>
<name>A0A1H0DSI5_9ACTN</name>
<evidence type="ECO:0000313" key="4">
    <source>
        <dbReference type="Proteomes" id="UP000199063"/>
    </source>
</evidence>
<protein>
    <submittedName>
        <fullName evidence="3">TIGR02679 family protein</fullName>
    </submittedName>
</protein>
<dbReference type="EMBL" id="FNHI01000036">
    <property type="protein sequence ID" value="SDN73048.1"/>
    <property type="molecule type" value="Genomic_DNA"/>
</dbReference>
<gene>
    <name evidence="3" type="ORF">SAMN05444921_1362</name>
</gene>
<evidence type="ECO:0000313" key="3">
    <source>
        <dbReference type="EMBL" id="SDN73048.1"/>
    </source>
</evidence>
<dbReference type="Pfam" id="PF09664">
    <property type="entry name" value="DUF2399"/>
    <property type="match status" value="1"/>
</dbReference>
<dbReference type="InterPro" id="IPR024466">
    <property type="entry name" value="CHP02679_N"/>
</dbReference>
<organism evidence="3 4">
    <name type="scientific">Streptomyces wuyuanensis</name>
    <dbReference type="NCBI Taxonomy" id="1196353"/>
    <lineage>
        <taxon>Bacteria</taxon>
        <taxon>Bacillati</taxon>
        <taxon>Actinomycetota</taxon>
        <taxon>Actinomycetes</taxon>
        <taxon>Kitasatosporales</taxon>
        <taxon>Streptomycetaceae</taxon>
        <taxon>Streptomyces</taxon>
    </lineage>
</organism>
<dbReference type="STRING" id="1196353.SAMN05444921_1362"/>
<dbReference type="InterPro" id="IPR024465">
    <property type="entry name" value="DUF2399"/>
</dbReference>
<reference evidence="4" key="1">
    <citation type="submission" date="2016-10" db="EMBL/GenBank/DDBJ databases">
        <authorList>
            <person name="Varghese N."/>
            <person name="Submissions S."/>
        </authorList>
    </citation>
    <scope>NUCLEOTIDE SEQUENCE [LARGE SCALE GENOMIC DNA]</scope>
    <source>
        <strain evidence="4">CGMCC 4.7042</strain>
    </source>
</reference>
<dbReference type="AlphaFoldDB" id="A0A1H0DSI5"/>
<sequence length="440" mass="46181">MTCHLCSGACSGADLTALLAPELTWLWKALAAAADRRGDEALTRGPAVTVTIPASPAQRAAAAGLIGGRPLAPGQRRRLDLNELTTALTIRGPALTPGAVAAHACGRRLAEKARARAEQKASGDRLHHQLQARAEAWPEHVRELVEPATAFARLHSLGWITRILNTPDPDALLNQAIEVAGRLPRPGHRIDRRTLVPGDPHALDGGPLPALVLALAQSSGTTPRSAWARLGVDYDNLLGGLLITGVTPKGWQIPPNATFTVPPRELAEIAWESPPTAGTWVFVTENPSVLAAASSQALVDDTAETPRVICTAGTPSQVECAAIGALADVGWRVAIRADFDPAGLAHMRALLAAAPTAVPWRMNAADYESVAQHGAIKLRLQESDSPWDPHLAPAMKAHSAHVYEEDLLPLLLTDIAAGAPVAPAGQHPAADASHSRLGAE</sequence>
<keyword evidence="4" id="KW-1185">Reference proteome</keyword>
<evidence type="ECO:0000259" key="2">
    <source>
        <dbReference type="Pfam" id="PF11796"/>
    </source>
</evidence>
<feature type="domain" description="Conserved hypothetical protein CHP02679 N terminus" evidence="2">
    <location>
        <begin position="53"/>
        <end position="247"/>
    </location>
</feature>
<dbReference type="Proteomes" id="UP000199063">
    <property type="component" value="Unassembled WGS sequence"/>
</dbReference>
<evidence type="ECO:0000259" key="1">
    <source>
        <dbReference type="Pfam" id="PF09664"/>
    </source>
</evidence>
<feature type="domain" description="DUF2399" evidence="1">
    <location>
        <begin position="260"/>
        <end position="415"/>
    </location>
</feature>